<organism evidence="3 4">
    <name type="scientific">Candidatus Anoxymicrobium japonicum</name>
    <dbReference type="NCBI Taxonomy" id="2013648"/>
    <lineage>
        <taxon>Bacteria</taxon>
        <taxon>Bacillati</taxon>
        <taxon>Actinomycetota</taxon>
        <taxon>Candidatus Geothermincolia</taxon>
        <taxon>Candidatus Geothermincolales</taxon>
        <taxon>Candidatus Anoxymicrobiaceae</taxon>
        <taxon>Candidatus Anoxymicrobium</taxon>
    </lineage>
</organism>
<evidence type="ECO:0000313" key="3">
    <source>
        <dbReference type="EMBL" id="PKQ28422.1"/>
    </source>
</evidence>
<dbReference type="Gene3D" id="3.40.630.10">
    <property type="entry name" value="Zn peptidases"/>
    <property type="match status" value="1"/>
</dbReference>
<sequence>MREMMTVHEHFDVQKAFEHIAALSRMRRLAGTPGEIEARAYIHEVGKDTGVAFQDEEFSYSTAPLKLALPATCLAIGAISAAGSLAYLMSTRLVIVLGVALLAVIYLGFKWSGAFEKFASKGSGRSSNIVGKIEGAEPTGAVLISAHYDSKSQLMPVALRASLFMLGFATAILLGLFLVTTGILATTGHSSLGSRVVFYVSLLPSLLMFALIFNATGNRSPGAMDNASGVAVILEVARVIAERPLERFDLIVAAFGAEEFGLCGSISYLLAHEEELMRRPFYMLNFDMPFSRSGNLMVNTGFELPPVRTSKMLNGLVRSVGKRMGLRVRGVYMPIGAAADHVPWVKHGFEATGLTCAMTRIHSTGDSIDRVNREGMRRVGEATIAILRELDQKNATQGSSPGVAF</sequence>
<name>A0A2N3G727_9ACTN</name>
<protein>
    <recommendedName>
        <fullName evidence="2">Peptidase M28 domain-containing protein</fullName>
    </recommendedName>
</protein>
<comment type="caution">
    <text evidence="3">The sequence shown here is derived from an EMBL/GenBank/DDBJ whole genome shotgun (WGS) entry which is preliminary data.</text>
</comment>
<reference evidence="3 4" key="1">
    <citation type="journal article" date="2017" name="ISME J.">
        <title>Potential for microbial H2 and metal transformations associated with novel bacteria and archaea in deep terrestrial subsurface sediments.</title>
        <authorList>
            <person name="Hernsdorf A.W."/>
            <person name="Amano Y."/>
            <person name="Miyakawa K."/>
            <person name="Ise K."/>
            <person name="Suzuki Y."/>
            <person name="Anantharaman K."/>
            <person name="Probst A."/>
            <person name="Burstein D."/>
            <person name="Thomas B.C."/>
            <person name="Banfield J.F."/>
        </authorList>
    </citation>
    <scope>NUCLEOTIDE SEQUENCE [LARGE SCALE GENOMIC DNA]</scope>
    <source>
        <strain evidence="3">HGW-Actinobacteria-3</strain>
    </source>
</reference>
<keyword evidence="1" id="KW-0812">Transmembrane</keyword>
<feature type="domain" description="Peptidase M28" evidence="2">
    <location>
        <begin position="220"/>
        <end position="385"/>
    </location>
</feature>
<dbReference type="Proteomes" id="UP000233654">
    <property type="component" value="Unassembled WGS sequence"/>
</dbReference>
<keyword evidence="1" id="KW-0472">Membrane</keyword>
<evidence type="ECO:0000256" key="1">
    <source>
        <dbReference type="SAM" id="Phobius"/>
    </source>
</evidence>
<dbReference type="PANTHER" id="PTHR12147">
    <property type="entry name" value="METALLOPEPTIDASE M28 FAMILY MEMBER"/>
    <property type="match status" value="1"/>
</dbReference>
<feature type="transmembrane region" description="Helical" evidence="1">
    <location>
        <begin position="196"/>
        <end position="215"/>
    </location>
</feature>
<accession>A0A2N3G727</accession>
<dbReference type="GO" id="GO:0008235">
    <property type="term" value="F:metalloexopeptidase activity"/>
    <property type="evidence" value="ECO:0007669"/>
    <property type="project" value="InterPro"/>
</dbReference>
<feature type="transmembrane region" description="Helical" evidence="1">
    <location>
        <begin position="161"/>
        <end position="184"/>
    </location>
</feature>
<dbReference type="PANTHER" id="PTHR12147:SF26">
    <property type="entry name" value="PEPTIDASE M28 DOMAIN-CONTAINING PROTEIN"/>
    <property type="match status" value="1"/>
</dbReference>
<dbReference type="Pfam" id="PF04389">
    <property type="entry name" value="Peptidase_M28"/>
    <property type="match status" value="1"/>
</dbReference>
<dbReference type="GO" id="GO:0006508">
    <property type="term" value="P:proteolysis"/>
    <property type="evidence" value="ECO:0007669"/>
    <property type="project" value="InterPro"/>
</dbReference>
<evidence type="ECO:0000313" key="4">
    <source>
        <dbReference type="Proteomes" id="UP000233654"/>
    </source>
</evidence>
<evidence type="ECO:0000259" key="2">
    <source>
        <dbReference type="Pfam" id="PF04389"/>
    </source>
</evidence>
<proteinExistence type="predicted"/>
<dbReference type="AlphaFoldDB" id="A0A2N3G727"/>
<dbReference type="InterPro" id="IPR045175">
    <property type="entry name" value="M28_fam"/>
</dbReference>
<feature type="transmembrane region" description="Helical" evidence="1">
    <location>
        <begin position="93"/>
        <end position="109"/>
    </location>
</feature>
<dbReference type="SUPFAM" id="SSF53187">
    <property type="entry name" value="Zn-dependent exopeptidases"/>
    <property type="match status" value="1"/>
</dbReference>
<gene>
    <name evidence="3" type="ORF">CVT63_02980</name>
</gene>
<dbReference type="EMBL" id="PHEX01000017">
    <property type="protein sequence ID" value="PKQ28422.1"/>
    <property type="molecule type" value="Genomic_DNA"/>
</dbReference>
<keyword evidence="1" id="KW-1133">Transmembrane helix</keyword>
<dbReference type="InterPro" id="IPR007484">
    <property type="entry name" value="Peptidase_M28"/>
</dbReference>
<feature type="transmembrane region" description="Helical" evidence="1">
    <location>
        <begin position="67"/>
        <end position="87"/>
    </location>
</feature>